<evidence type="ECO:0000259" key="2">
    <source>
        <dbReference type="Pfam" id="PF03886"/>
    </source>
</evidence>
<evidence type="ECO:0000313" key="3">
    <source>
        <dbReference type="EMBL" id="MTW22112.1"/>
    </source>
</evidence>
<sequence length="199" mass="20850">MARQITPVICILVICVVAAVLAGCASPATRFYTLSTSTSTVAPASSLSISVGPVIVPAAVDRPEIVVILSPNQVRLEEFDRWASPLRDEISRVVAGNLVASLGTQRVTQSAGSSSADADYRVSIEVQRFDSTPGEAATLDAVWTLRRPSDSQSTTGRTSTREPVREPGYDGLAAAHSRALARLSQDIADAVRALAATSG</sequence>
<dbReference type="InterPro" id="IPR005586">
    <property type="entry name" value="ABC_trans_aux"/>
</dbReference>
<comment type="caution">
    <text evidence="3">The sequence shown here is derived from an EMBL/GenBank/DDBJ whole genome shotgun (WGS) entry which is preliminary data.</text>
</comment>
<dbReference type="PROSITE" id="PS51257">
    <property type="entry name" value="PROKAR_LIPOPROTEIN"/>
    <property type="match status" value="1"/>
</dbReference>
<name>A0A6N8ED06_9GAMM</name>
<dbReference type="Gene3D" id="3.40.50.10610">
    <property type="entry name" value="ABC-type transport auxiliary lipoprotein component"/>
    <property type="match status" value="1"/>
</dbReference>
<evidence type="ECO:0000256" key="1">
    <source>
        <dbReference type="SAM" id="MobiDB-lite"/>
    </source>
</evidence>
<keyword evidence="4" id="KW-1185">Reference proteome</keyword>
<accession>A0A6N8ED06</accession>
<feature type="domain" description="ABC-type transport auxiliary lipoprotein component" evidence="2">
    <location>
        <begin position="32"/>
        <end position="188"/>
    </location>
</feature>
<dbReference type="OrthoDB" id="5949767at2"/>
<evidence type="ECO:0000313" key="4">
    <source>
        <dbReference type="Proteomes" id="UP000434044"/>
    </source>
</evidence>
<dbReference type="SUPFAM" id="SSF159594">
    <property type="entry name" value="XCC0632-like"/>
    <property type="match status" value="1"/>
</dbReference>
<organism evidence="3 4">
    <name type="scientific">Allochromatium palmeri</name>
    <dbReference type="NCBI Taxonomy" id="231048"/>
    <lineage>
        <taxon>Bacteria</taxon>
        <taxon>Pseudomonadati</taxon>
        <taxon>Pseudomonadota</taxon>
        <taxon>Gammaproteobacteria</taxon>
        <taxon>Chromatiales</taxon>
        <taxon>Chromatiaceae</taxon>
        <taxon>Allochromatium</taxon>
    </lineage>
</organism>
<reference evidence="3 4" key="1">
    <citation type="submission" date="2019-11" db="EMBL/GenBank/DDBJ databases">
        <title>Whole-genome sequence of the anaerobic purple sulfur bacterium Allochromatium palmeri DSM 15591.</title>
        <authorList>
            <person name="Kyndt J.A."/>
            <person name="Meyer T.E."/>
        </authorList>
    </citation>
    <scope>NUCLEOTIDE SEQUENCE [LARGE SCALE GENOMIC DNA]</scope>
    <source>
        <strain evidence="3 4">DSM 15591</strain>
    </source>
</reference>
<feature type="region of interest" description="Disordered" evidence="1">
    <location>
        <begin position="146"/>
        <end position="168"/>
    </location>
</feature>
<dbReference type="AlphaFoldDB" id="A0A6N8ED06"/>
<dbReference type="RefSeq" id="WP_155450683.1">
    <property type="nucleotide sequence ID" value="NZ_WNKT01000031.1"/>
</dbReference>
<gene>
    <name evidence="3" type="ORF">GJ668_13565</name>
</gene>
<dbReference type="Pfam" id="PF03886">
    <property type="entry name" value="ABC_trans_aux"/>
    <property type="match status" value="1"/>
</dbReference>
<feature type="compositionally biased region" description="Basic and acidic residues" evidence="1">
    <location>
        <begin position="159"/>
        <end position="168"/>
    </location>
</feature>
<dbReference type="Proteomes" id="UP000434044">
    <property type="component" value="Unassembled WGS sequence"/>
</dbReference>
<proteinExistence type="predicted"/>
<protein>
    <recommendedName>
        <fullName evidence="2">ABC-type transport auxiliary lipoprotein component domain-containing protein</fullName>
    </recommendedName>
</protein>
<dbReference type="EMBL" id="WNKT01000031">
    <property type="protein sequence ID" value="MTW22112.1"/>
    <property type="molecule type" value="Genomic_DNA"/>
</dbReference>